<dbReference type="Pfam" id="PF02023">
    <property type="entry name" value="SCAN"/>
    <property type="match status" value="1"/>
</dbReference>
<keyword evidence="10" id="KW-1185">Reference proteome</keyword>
<evidence type="ECO:0000256" key="1">
    <source>
        <dbReference type="ARBA" id="ARBA00022468"/>
    </source>
</evidence>
<feature type="compositionally biased region" description="Low complexity" evidence="5">
    <location>
        <begin position="1751"/>
        <end position="1769"/>
    </location>
</feature>
<feature type="region of interest" description="Disordered" evidence="5">
    <location>
        <begin position="912"/>
        <end position="932"/>
    </location>
</feature>
<dbReference type="InterPro" id="IPR050989">
    <property type="entry name" value="Rap1_Ran_GAP"/>
</dbReference>
<sequence>MFQNVTQHIKNTFASNRHLLSNKRSKQGSLYNNVQENNLPTFGKNKAQLIADLVEADSHIFQPETDTERVTELPTTAGVLLTEMPAGCTPQNIKDICSTDLFRQLMAANPQEALHVMIQQQAAERESAERLAEREAQRHAAERESAERLAEREAQRHAAEREAQRRHELELAKLQFTLQSSLNSNASESSTRRFRKDDFPSLEEGTDLDVFFKSFEKVCRQHQLPSDQWGRYLTPQLKGKALDVFVSLPTETDNNYEAIKSALQKTFNLTPESYRKKFRSMQQCPSSSCILYIAQLETTFQQWVTGVQATTYEALNDLLVLEQFLQTRSPNVREWILERKPKNARAAAELADDYADIHAPTSRRGLVSAATSTWREATVQTPPVRSAVRTSPLTASVAGAMSIVGAEGRVRESGPVSAGINTGTDGVRGRIAAGGAGTAAAAGGGSGNVFLLRKLKCKVKAGNIKVSIQRHDLIVGFEIMGLLLYHLWSAILKRSQTERSVASGAQSVGPDGPQKARSDDFYMRRFRSQNGSLGSSAMSPVGPPRSESSHHISSTPGVPKMGVRARIADWPPRKENVKEMSRASQDIETASIDTMSAKSSPSSQVSMSSMNSSDSAMLKSIQNTLKSKTRQAESLDSRFLSPEGYSSASSPRKVLRRIRQRSNSDITISEFDMDNFEECLSPTFKSGPSLHREYGSTSSIDKQGTSGESFFDLIKGYKNEKADHRGHGSSKLSELLLSSGSRGSGFSLDVIDGQRDGHRAFKDRDKPLKRRSKSETGDSSIFRKLRNAKGEGELGKAGDIEDSRSDDSIKPWTCPKCFAHYDVQSVLFDLNEVIINRNNVNKRRNTTTGASAAAAASLAAGPLSHSSSFNSPTGSTEDLNSKENMNVDQGDDKSNDLVMSCPYFRNEMGGESEKKVSLSKSNSGSFSGGENSSFESTMSSHCANAGLAVLEVPKENLVLHIDRAKRYIVEHVDLGAYYYRKYFFQKEHWNYFGSDENLGPVAVSVRREKLEDAKENGPQYNYRVIFRTSELMTLRGSVLEDAIPSTAKHGTARGLPLKEVLEHIVPELNVQCLRLAFNTPKVTDQLLKLDEQGLSYQLKVGVMYCKAGQSTEEEMYNNESAGPAFEEFLQLLGERVRLKGFEKYRAQLDTKTDSTGTHSLYTTYKDYEIMFHVSTMLPYTPNNKQQLLRKRHIGNDIVTIVFQEPGAEPFSPKNIRSHFQHVFVIVRAHNPCSDSVCYSVAVTRSRDVPAFGPPIPKSFTFPKSTVFRDFLLAKVINAENAAHKSEKFLAMATRTHQEYLKDLAEKNVTNTSIDSSGKFPFISLASKKKEKSKPYSWAELNSCGAIVWNVQVEDFSNALEIESLLCISNEILALIELETKCVIFNCSSRDVIGWTTNNTTIKIFYERGECVFIRSITNNTDEIKEIVKRLEIITRGCETVEMTLRRNGLGQLGFHVNYEGIVAEVEPYGYAWQAGLRQGSRLVEICKVAVSTLSHEQMIDLLRTSVTVKVVIIPPNDDGNPRRGCSEIYRMPTVEYKMNEGIPYELKFPFRNNNKWQRNAAKGEAAQLRQVPSQLQSPVSSRVSSVKVEGKMQTPERTGNIPRSISSDGRPLENKRLSPGSEIYVTVSSVAIGHSQQSRNSPSNLSSSSDTGSGGGSHRRQKSMPEGFAVGRRSPASLDRQSTHTDTTGSGKSTPSWQRSEDSTVDQIEPTCHLPAVSKVHPSYRDSPTGRLIRQDPVLHLSPHKQGQTDSHYSSHSSTNTLSSNASSAHSEEKWYDSGERLDSDLNSYTYIQGTSADSGIDTTSYNINHVNPANAGACSTSPRSGPAKEKVAPLWHSVSDVGLITDRTCDRDSHALDGKHESPVAMEGHAKGQICSKPLTRENSAYSLSDVASHTSTMNSRHSASPVVFTSARSSPKEESHSATSPQLVPSFSSSSSSSSGPRTFYPRQGATSKYLIGWKKPEGTINSVGFMDSRKRHQIDCTEMPPTRLRASIRDLQSSPKRVPTVQEELKKLMDMESPPHSSGKALKYPFPATPTTRRSLHRTLSDESLYSGQRDMVYINTRASLLDQALPNDVLFSSTYPSLNKSLALRRPSYTLGTKPIHGEFSASDTSLTDIHDNQRQPMTDPGLMPLPDGASDIEWSNLVDAAKAFEVQRASFFTSTDDEPRPGSSASIGDQSEGQVPVQANTYYGKDSPTCLTSKVEQLESMLKMLQYDLKKEREDKASLQAEIQLLREDNMRLQEESQNASAKLKKFTEWVFNTIDMS</sequence>
<dbReference type="Gene3D" id="1.10.4020.10">
    <property type="entry name" value="DNA breaking-rejoining enzymes"/>
    <property type="match status" value="1"/>
</dbReference>
<feature type="region of interest" description="Disordered" evidence="5">
    <location>
        <begin position="1742"/>
        <end position="1776"/>
    </location>
</feature>
<dbReference type="InterPro" id="IPR038269">
    <property type="entry name" value="SCAN_sf"/>
</dbReference>
<accession>A0AAD1TIX7</accession>
<dbReference type="PROSITE" id="PS50804">
    <property type="entry name" value="SCAN_BOX"/>
    <property type="match status" value="1"/>
</dbReference>
<dbReference type="Pfam" id="PF11881">
    <property type="entry name" value="SPAR_C"/>
    <property type="match status" value="1"/>
</dbReference>
<reference evidence="9" key="1">
    <citation type="submission" date="2022-03" db="EMBL/GenBank/DDBJ databases">
        <authorList>
            <person name="Alioto T."/>
            <person name="Alioto T."/>
            <person name="Gomez Garrido J."/>
        </authorList>
    </citation>
    <scope>NUCLEOTIDE SEQUENCE</scope>
</reference>
<feature type="compositionally biased region" description="Low complexity" evidence="5">
    <location>
        <begin position="1932"/>
        <end position="1941"/>
    </location>
</feature>
<evidence type="ECO:0000256" key="4">
    <source>
        <dbReference type="SAM" id="Coils"/>
    </source>
</evidence>
<dbReference type="PANTHER" id="PTHR15711:SF10">
    <property type="entry name" value="SIGNAL-INDUCED PROLIFERATION-ASSOCIATED 1-LIKE PROTEIN 1"/>
    <property type="match status" value="1"/>
</dbReference>
<dbReference type="PANTHER" id="PTHR15711">
    <property type="entry name" value="RAP GTPASE-ACTIVATING PROTEIN"/>
    <property type="match status" value="1"/>
</dbReference>
<feature type="region of interest" description="Disordered" evidence="5">
    <location>
        <begin position="2160"/>
        <end position="2183"/>
    </location>
</feature>
<evidence type="ECO:0000256" key="3">
    <source>
        <dbReference type="ARBA" id="ARBA00023054"/>
    </source>
</evidence>
<dbReference type="Gene3D" id="2.30.42.10">
    <property type="match status" value="1"/>
</dbReference>
<feature type="domain" description="SCAN box" evidence="8">
    <location>
        <begin position="275"/>
        <end position="353"/>
    </location>
</feature>
<feature type="region of interest" description="Disordered" evidence="5">
    <location>
        <begin position="1897"/>
        <end position="1948"/>
    </location>
</feature>
<dbReference type="GO" id="GO:0005737">
    <property type="term" value="C:cytoplasm"/>
    <property type="evidence" value="ECO:0007669"/>
    <property type="project" value="TreeGrafter"/>
</dbReference>
<feature type="compositionally biased region" description="Low complexity" evidence="5">
    <location>
        <begin position="921"/>
        <end position="932"/>
    </location>
</feature>
<dbReference type="Gene3D" id="6.10.140.210">
    <property type="match status" value="1"/>
</dbReference>
<dbReference type="Pfam" id="PF00595">
    <property type="entry name" value="PDZ"/>
    <property type="match status" value="1"/>
</dbReference>
<feature type="compositionally biased region" description="Low complexity" evidence="5">
    <location>
        <begin position="595"/>
        <end position="620"/>
    </location>
</feature>
<proteinExistence type="predicted"/>
<feature type="region of interest" description="Disordered" evidence="5">
    <location>
        <begin position="530"/>
        <end position="563"/>
    </location>
</feature>
<feature type="region of interest" description="Disordered" evidence="5">
    <location>
        <begin position="862"/>
        <end position="893"/>
    </location>
</feature>
<dbReference type="SUPFAM" id="SSF47353">
    <property type="entry name" value="Retrovirus capsid dimerization domain-like"/>
    <property type="match status" value="1"/>
</dbReference>
<evidence type="ECO:0000256" key="5">
    <source>
        <dbReference type="SAM" id="MobiDB-lite"/>
    </source>
</evidence>
<evidence type="ECO:0000313" key="10">
    <source>
        <dbReference type="Proteomes" id="UP001295444"/>
    </source>
</evidence>
<feature type="domain" description="Rap-GAP" evidence="6">
    <location>
        <begin position="1086"/>
        <end position="1303"/>
    </location>
</feature>
<feature type="compositionally biased region" description="Polar residues" evidence="5">
    <location>
        <begin position="2172"/>
        <end position="2183"/>
    </location>
</feature>
<dbReference type="SUPFAM" id="SSF50156">
    <property type="entry name" value="PDZ domain-like"/>
    <property type="match status" value="1"/>
</dbReference>
<feature type="domain" description="PDZ" evidence="7">
    <location>
        <begin position="1441"/>
        <end position="1517"/>
    </location>
</feature>
<evidence type="ECO:0000256" key="2">
    <source>
        <dbReference type="ARBA" id="ARBA00022553"/>
    </source>
</evidence>
<dbReference type="SMART" id="SM00228">
    <property type="entry name" value="PDZ"/>
    <property type="match status" value="1"/>
</dbReference>
<feature type="compositionally biased region" description="Basic and acidic residues" evidence="5">
    <location>
        <begin position="757"/>
        <end position="766"/>
    </location>
</feature>
<feature type="region of interest" description="Disordered" evidence="5">
    <location>
        <begin position="1712"/>
        <end position="1731"/>
    </location>
</feature>
<dbReference type="InterPro" id="IPR003309">
    <property type="entry name" value="SCAN_dom"/>
</dbReference>
<feature type="region of interest" description="Disordered" evidence="5">
    <location>
        <begin position="1634"/>
        <end position="1706"/>
    </location>
</feature>
<dbReference type="PROSITE" id="PS50106">
    <property type="entry name" value="PDZ"/>
    <property type="match status" value="1"/>
</dbReference>
<evidence type="ECO:0000259" key="7">
    <source>
        <dbReference type="PROSITE" id="PS50106"/>
    </source>
</evidence>
<feature type="compositionally biased region" description="Polar residues" evidence="5">
    <location>
        <begin position="1684"/>
        <end position="1698"/>
    </location>
</feature>
<dbReference type="GO" id="GO:0051056">
    <property type="term" value="P:regulation of small GTPase mediated signal transduction"/>
    <property type="evidence" value="ECO:0007669"/>
    <property type="project" value="InterPro"/>
</dbReference>
<feature type="coiled-coil region" evidence="4">
    <location>
        <begin position="2204"/>
        <end position="2252"/>
    </location>
</feature>
<dbReference type="InterPro" id="IPR021818">
    <property type="entry name" value="SIPA1L_C"/>
</dbReference>
<feature type="region of interest" description="Disordered" evidence="5">
    <location>
        <begin position="1561"/>
        <end position="1619"/>
    </location>
</feature>
<dbReference type="SUPFAM" id="SSF111347">
    <property type="entry name" value="Rap/Ran-GAP"/>
    <property type="match status" value="1"/>
</dbReference>
<protein>
    <submittedName>
        <fullName evidence="9">Signal-induced proliferation-associated 1 1 isoform X1</fullName>
    </submittedName>
</protein>
<dbReference type="Pfam" id="PF02145">
    <property type="entry name" value="Rap_GAP"/>
    <property type="match status" value="1"/>
</dbReference>
<dbReference type="EMBL" id="OW240924">
    <property type="protein sequence ID" value="CAH2328105.1"/>
    <property type="molecule type" value="Genomic_DNA"/>
</dbReference>
<keyword evidence="3 4" id="KW-0175">Coiled coil</keyword>
<keyword evidence="1" id="KW-0343">GTPase activation</keyword>
<dbReference type="PROSITE" id="PS50085">
    <property type="entry name" value="RAPGAP"/>
    <property type="match status" value="1"/>
</dbReference>
<dbReference type="InterPro" id="IPR000331">
    <property type="entry name" value="Rap/Ran_GAP_dom"/>
</dbReference>
<feature type="region of interest" description="Disordered" evidence="5">
    <location>
        <begin position="2018"/>
        <end position="2044"/>
    </location>
</feature>
<dbReference type="InterPro" id="IPR035974">
    <property type="entry name" value="Rap/Ran-GAP_sf"/>
</dbReference>
<dbReference type="GO" id="GO:0005096">
    <property type="term" value="F:GTPase activator activity"/>
    <property type="evidence" value="ECO:0007669"/>
    <property type="project" value="UniProtKB-KW"/>
</dbReference>
<keyword evidence="2" id="KW-0597">Phosphoprotein</keyword>
<dbReference type="Gene3D" id="3.40.50.11210">
    <property type="entry name" value="Rap/Ran-GAP"/>
    <property type="match status" value="1"/>
</dbReference>
<feature type="region of interest" description="Disordered" evidence="5">
    <location>
        <begin position="757"/>
        <end position="787"/>
    </location>
</feature>
<name>A0AAD1TIX7_PELCU</name>
<dbReference type="FunFam" id="3.40.50.11210:FF:000002">
    <property type="entry name" value="Signal-induced proliferation-associated 1-like protein 1"/>
    <property type="match status" value="1"/>
</dbReference>
<evidence type="ECO:0000313" key="9">
    <source>
        <dbReference type="EMBL" id="CAH2328105.1"/>
    </source>
</evidence>
<dbReference type="Proteomes" id="UP001295444">
    <property type="component" value="Chromosome 13"/>
</dbReference>
<evidence type="ECO:0000259" key="8">
    <source>
        <dbReference type="PROSITE" id="PS50804"/>
    </source>
</evidence>
<dbReference type="InterPro" id="IPR036034">
    <property type="entry name" value="PDZ_sf"/>
</dbReference>
<dbReference type="CDD" id="cd06745">
    <property type="entry name" value="PDZ_SIPA1-like"/>
    <property type="match status" value="1"/>
</dbReference>
<feature type="compositionally biased region" description="Low complexity" evidence="5">
    <location>
        <begin position="1635"/>
        <end position="1651"/>
    </location>
</feature>
<feature type="compositionally biased region" description="Low complexity" evidence="5">
    <location>
        <begin position="1569"/>
        <end position="1586"/>
    </location>
</feature>
<feature type="compositionally biased region" description="Polar residues" evidence="5">
    <location>
        <begin position="869"/>
        <end position="887"/>
    </location>
</feature>
<gene>
    <name evidence="9" type="ORF">PECUL_23A004787</name>
</gene>
<evidence type="ECO:0000259" key="6">
    <source>
        <dbReference type="PROSITE" id="PS50085"/>
    </source>
</evidence>
<dbReference type="Pfam" id="PF21022">
    <property type="entry name" value="Rap-GAP_dimer"/>
    <property type="match status" value="1"/>
</dbReference>
<feature type="region of interest" description="Disordered" evidence="5">
    <location>
        <begin position="589"/>
        <end position="656"/>
    </location>
</feature>
<feature type="compositionally biased region" description="Polar residues" evidence="5">
    <location>
        <begin position="1595"/>
        <end position="1607"/>
    </location>
</feature>
<organism evidence="9 10">
    <name type="scientific">Pelobates cultripes</name>
    <name type="common">Western spadefoot toad</name>
    <dbReference type="NCBI Taxonomy" id="61616"/>
    <lineage>
        <taxon>Eukaryota</taxon>
        <taxon>Metazoa</taxon>
        <taxon>Chordata</taxon>
        <taxon>Craniata</taxon>
        <taxon>Vertebrata</taxon>
        <taxon>Euteleostomi</taxon>
        <taxon>Amphibia</taxon>
        <taxon>Batrachia</taxon>
        <taxon>Anura</taxon>
        <taxon>Pelobatoidea</taxon>
        <taxon>Pelobatidae</taxon>
        <taxon>Pelobates</taxon>
    </lineage>
</organism>
<feature type="region of interest" description="Disordered" evidence="5">
    <location>
        <begin position="125"/>
        <end position="164"/>
    </location>
</feature>
<dbReference type="InterPro" id="IPR001478">
    <property type="entry name" value="PDZ"/>
</dbReference>